<sequence>MELFDYEVEIKLDKNNIHPREDISGNVKIKVQTALFLTHAYIEITGRAVCCWKQKKHIFSSRKRSFTGEEEFFYCRHTLAGNDGTEVIMEKRSYYYPFKCKLPGHLPATWHGQYGLIQYVAQVVIKSDEECIGKHSKEITIIPYRNLRYEPYLLIEAKKTVKRTYHFGFLKMGTVTVTIWLPLCGISAGQNLPLICTIDNKSSVLFGGIVFILTQIQIYRSSKPKYTVKTIRTDICRVARMADILKGVQEYYCVLKTDSDIFPTTQYWRCSTCQLVYEVWAQLQGSLPTNNAYGYPNVDVPGIPIIVGTDPLCNWNINEINDQVMRTLLRVREPIVMDPPPPDEVVEEILNTVDDEFDVEMMSNLTKQININESGDKQKQ</sequence>
<evidence type="ECO:0000256" key="2">
    <source>
        <dbReference type="ARBA" id="ARBA00022606"/>
    </source>
</evidence>
<reference evidence="6" key="1">
    <citation type="submission" date="2025-08" db="UniProtKB">
        <authorList>
            <consortium name="RefSeq"/>
        </authorList>
    </citation>
    <scope>IDENTIFICATION</scope>
    <source>
        <tissue evidence="6">Whole Larva</tissue>
    </source>
</reference>
<organism evidence="5 6">
    <name type="scientific">Nicrophorus vespilloides</name>
    <name type="common">Boreal carrion beetle</name>
    <dbReference type="NCBI Taxonomy" id="110193"/>
    <lineage>
        <taxon>Eukaryota</taxon>
        <taxon>Metazoa</taxon>
        <taxon>Ecdysozoa</taxon>
        <taxon>Arthropoda</taxon>
        <taxon>Hexapoda</taxon>
        <taxon>Insecta</taxon>
        <taxon>Pterygota</taxon>
        <taxon>Neoptera</taxon>
        <taxon>Endopterygota</taxon>
        <taxon>Coleoptera</taxon>
        <taxon>Polyphaga</taxon>
        <taxon>Staphyliniformia</taxon>
        <taxon>Silphidae</taxon>
        <taxon>Nicrophorinae</taxon>
        <taxon>Nicrophorus</taxon>
    </lineage>
</organism>
<keyword evidence="5" id="KW-1185">Reference proteome</keyword>
<accession>A0ABM1M9A8</accession>
<dbReference type="InterPro" id="IPR050357">
    <property type="entry name" value="Arrestin_domain-protein"/>
</dbReference>
<keyword evidence="2" id="KW-0716">Sensory transduction</keyword>
<dbReference type="SUPFAM" id="SSF81296">
    <property type="entry name" value="E set domains"/>
    <property type="match status" value="2"/>
</dbReference>
<evidence type="ECO:0000313" key="5">
    <source>
        <dbReference type="Proteomes" id="UP000695000"/>
    </source>
</evidence>
<dbReference type="InterPro" id="IPR011021">
    <property type="entry name" value="Arrestin-like_N"/>
</dbReference>
<dbReference type="Gene3D" id="2.60.40.640">
    <property type="match status" value="2"/>
</dbReference>
<proteinExistence type="inferred from homology"/>
<dbReference type="InterPro" id="IPR014756">
    <property type="entry name" value="Ig_E-set"/>
</dbReference>
<dbReference type="Proteomes" id="UP000695000">
    <property type="component" value="Unplaced"/>
</dbReference>
<gene>
    <name evidence="6" type="primary">LOC108558682</name>
</gene>
<dbReference type="Pfam" id="PF02752">
    <property type="entry name" value="Arrestin_C"/>
    <property type="match status" value="1"/>
</dbReference>
<dbReference type="PANTHER" id="PTHR11188:SF176">
    <property type="entry name" value="ARRESTIN DOMAIN-CONTAINING PROTEIN 1"/>
    <property type="match status" value="1"/>
</dbReference>
<dbReference type="PANTHER" id="PTHR11188">
    <property type="entry name" value="ARRESTIN DOMAIN CONTAINING PROTEIN"/>
    <property type="match status" value="1"/>
</dbReference>
<dbReference type="InterPro" id="IPR014752">
    <property type="entry name" value="Arrestin-like_C"/>
</dbReference>
<feature type="domain" description="Arrestin C-terminal-like" evidence="4">
    <location>
        <begin position="172"/>
        <end position="285"/>
    </location>
</feature>
<dbReference type="InterPro" id="IPR011022">
    <property type="entry name" value="Arrestin_C-like"/>
</dbReference>
<feature type="domain" description="Arrestin-like N-terminal" evidence="3">
    <location>
        <begin position="9"/>
        <end position="144"/>
    </location>
</feature>
<evidence type="ECO:0000259" key="3">
    <source>
        <dbReference type="Pfam" id="PF00339"/>
    </source>
</evidence>
<protein>
    <submittedName>
        <fullName evidence="6">Uncharacterized protein LOC108558682</fullName>
    </submittedName>
</protein>
<evidence type="ECO:0000259" key="4">
    <source>
        <dbReference type="Pfam" id="PF02752"/>
    </source>
</evidence>
<dbReference type="GeneID" id="108558682"/>
<evidence type="ECO:0000313" key="6">
    <source>
        <dbReference type="RefSeq" id="XP_017771158.1"/>
    </source>
</evidence>
<dbReference type="RefSeq" id="XP_017771158.1">
    <property type="nucleotide sequence ID" value="XM_017915669.1"/>
</dbReference>
<evidence type="ECO:0000256" key="1">
    <source>
        <dbReference type="ARBA" id="ARBA00005298"/>
    </source>
</evidence>
<comment type="similarity">
    <text evidence="1">Belongs to the arrestin family.</text>
</comment>
<name>A0ABM1M9A8_NICVS</name>
<dbReference type="Pfam" id="PF00339">
    <property type="entry name" value="Arrestin_N"/>
    <property type="match status" value="1"/>
</dbReference>